<dbReference type="SUPFAM" id="SSF103473">
    <property type="entry name" value="MFS general substrate transporter"/>
    <property type="match status" value="1"/>
</dbReference>
<feature type="transmembrane region" description="Helical" evidence="6">
    <location>
        <begin position="28"/>
        <end position="49"/>
    </location>
</feature>
<dbReference type="PROSITE" id="PS50850">
    <property type="entry name" value="MFS"/>
    <property type="match status" value="1"/>
</dbReference>
<protein>
    <submittedName>
        <fullName evidence="8">MFS transporter</fullName>
    </submittedName>
</protein>
<evidence type="ECO:0000256" key="5">
    <source>
        <dbReference type="ARBA" id="ARBA00023136"/>
    </source>
</evidence>
<sequence>MSESALVGIGSEKPAASNGTRTAGFPQALILLLASCLGVLGAVLLTPVLPKMEDAFAGTAGAGILVPVVVTVPGLMIGLLSLVAGSVVDRVGRKRLLVWALAAYAVVGTAPLWLDSLPLIVVSRALVGVCEAAIMTCCTTLIADYFDGARRDKYLGLQVVFTNVASIVFFGLGGALGDSGWRTPFWLYAMSLLLVVLAAVFIWQPRAANDRPAVLAPVPWRTLRMPSVVTLIGGMVFYTPIVELSYVLDDIGVESTATIGQVSAGTGVATAIGGFLFGRVSRSGPRTLLPIGFTLAGVGLVVMALGSGIAMVTVGAVVACGGTGLLLPTMLTWAINSLDYAERGRGTGLWTAAFNIGNFFCPLAVLGLSALLGGLSGAIVAVGVVSLATAGTVRALLGRPGTRPAPALTAEPND</sequence>
<evidence type="ECO:0000259" key="7">
    <source>
        <dbReference type="PROSITE" id="PS50850"/>
    </source>
</evidence>
<evidence type="ECO:0000256" key="4">
    <source>
        <dbReference type="ARBA" id="ARBA00022989"/>
    </source>
</evidence>
<name>A0AB39SIY4_9ACTN</name>
<dbReference type="Gene3D" id="1.20.1250.20">
    <property type="entry name" value="MFS general substrate transporter like domains"/>
    <property type="match status" value="1"/>
</dbReference>
<dbReference type="EMBL" id="CP163440">
    <property type="protein sequence ID" value="XDQ67165.1"/>
    <property type="molecule type" value="Genomic_DNA"/>
</dbReference>
<feature type="transmembrane region" description="Helical" evidence="6">
    <location>
        <begin position="347"/>
        <end position="372"/>
    </location>
</feature>
<feature type="transmembrane region" description="Helical" evidence="6">
    <location>
        <begin position="225"/>
        <end position="247"/>
    </location>
</feature>
<accession>A0AB39SIY4</accession>
<dbReference type="Pfam" id="PF07690">
    <property type="entry name" value="MFS_1"/>
    <property type="match status" value="1"/>
</dbReference>
<feature type="transmembrane region" description="Helical" evidence="6">
    <location>
        <begin position="259"/>
        <end position="277"/>
    </location>
</feature>
<organism evidence="8">
    <name type="scientific">Streptomyces sp. R35</name>
    <dbReference type="NCBI Taxonomy" id="3238630"/>
    <lineage>
        <taxon>Bacteria</taxon>
        <taxon>Bacillati</taxon>
        <taxon>Actinomycetota</taxon>
        <taxon>Actinomycetes</taxon>
        <taxon>Kitasatosporales</taxon>
        <taxon>Streptomycetaceae</taxon>
        <taxon>Streptomyces</taxon>
    </lineage>
</organism>
<feature type="transmembrane region" description="Helical" evidence="6">
    <location>
        <begin position="96"/>
        <end position="114"/>
    </location>
</feature>
<evidence type="ECO:0000256" key="1">
    <source>
        <dbReference type="ARBA" id="ARBA00004651"/>
    </source>
</evidence>
<evidence type="ECO:0000256" key="6">
    <source>
        <dbReference type="SAM" id="Phobius"/>
    </source>
</evidence>
<feature type="transmembrane region" description="Helical" evidence="6">
    <location>
        <begin position="185"/>
        <end position="204"/>
    </location>
</feature>
<feature type="transmembrane region" description="Helical" evidence="6">
    <location>
        <begin position="316"/>
        <end position="335"/>
    </location>
</feature>
<dbReference type="RefSeq" id="WP_369264092.1">
    <property type="nucleotide sequence ID" value="NZ_CP163440.1"/>
</dbReference>
<proteinExistence type="predicted"/>
<feature type="transmembrane region" description="Helical" evidence="6">
    <location>
        <begin position="154"/>
        <end position="173"/>
    </location>
</feature>
<keyword evidence="5 6" id="KW-0472">Membrane</keyword>
<dbReference type="InterPro" id="IPR020846">
    <property type="entry name" value="MFS_dom"/>
</dbReference>
<keyword evidence="2" id="KW-1003">Cell membrane</keyword>
<evidence type="ECO:0000313" key="8">
    <source>
        <dbReference type="EMBL" id="XDQ67165.1"/>
    </source>
</evidence>
<keyword evidence="3 6" id="KW-0812">Transmembrane</keyword>
<feature type="transmembrane region" description="Helical" evidence="6">
    <location>
        <begin position="378"/>
        <end position="397"/>
    </location>
</feature>
<feature type="transmembrane region" description="Helical" evidence="6">
    <location>
        <begin position="55"/>
        <end position="84"/>
    </location>
</feature>
<feature type="transmembrane region" description="Helical" evidence="6">
    <location>
        <begin position="120"/>
        <end position="142"/>
    </location>
</feature>
<feature type="domain" description="Major facilitator superfamily (MFS) profile" evidence="7">
    <location>
        <begin position="27"/>
        <end position="403"/>
    </location>
</feature>
<reference evidence="8" key="1">
    <citation type="submission" date="2024-07" db="EMBL/GenBank/DDBJ databases">
        <authorList>
            <person name="Yu S.T."/>
        </authorList>
    </citation>
    <scope>NUCLEOTIDE SEQUENCE</scope>
    <source>
        <strain evidence="8">R35</strain>
    </source>
</reference>
<keyword evidence="4 6" id="KW-1133">Transmembrane helix</keyword>
<dbReference type="CDD" id="cd17473">
    <property type="entry name" value="MFS_arabinose_efflux_permease_like"/>
    <property type="match status" value="1"/>
</dbReference>
<dbReference type="InterPro" id="IPR011701">
    <property type="entry name" value="MFS"/>
</dbReference>
<dbReference type="PANTHER" id="PTHR43124">
    <property type="entry name" value="PURINE EFFLUX PUMP PBUE"/>
    <property type="match status" value="1"/>
</dbReference>
<dbReference type="PANTHER" id="PTHR43124:SF3">
    <property type="entry name" value="CHLORAMPHENICOL EFFLUX PUMP RV0191"/>
    <property type="match status" value="1"/>
</dbReference>
<evidence type="ECO:0000256" key="2">
    <source>
        <dbReference type="ARBA" id="ARBA00022475"/>
    </source>
</evidence>
<dbReference type="InterPro" id="IPR036259">
    <property type="entry name" value="MFS_trans_sf"/>
</dbReference>
<evidence type="ECO:0000256" key="3">
    <source>
        <dbReference type="ARBA" id="ARBA00022692"/>
    </source>
</evidence>
<dbReference type="GO" id="GO:0005886">
    <property type="term" value="C:plasma membrane"/>
    <property type="evidence" value="ECO:0007669"/>
    <property type="project" value="UniProtKB-SubCell"/>
</dbReference>
<feature type="transmembrane region" description="Helical" evidence="6">
    <location>
        <begin position="289"/>
        <end position="310"/>
    </location>
</feature>
<dbReference type="GO" id="GO:0022857">
    <property type="term" value="F:transmembrane transporter activity"/>
    <property type="evidence" value="ECO:0007669"/>
    <property type="project" value="InterPro"/>
</dbReference>
<dbReference type="AlphaFoldDB" id="A0AB39SIY4"/>
<comment type="subcellular location">
    <subcellularLocation>
        <location evidence="1">Cell membrane</location>
        <topology evidence="1">Multi-pass membrane protein</topology>
    </subcellularLocation>
</comment>
<gene>
    <name evidence="8" type="ORF">AB5J50_43460</name>
</gene>
<dbReference type="InterPro" id="IPR050189">
    <property type="entry name" value="MFS_Efflux_Transporters"/>
</dbReference>